<dbReference type="InterPro" id="IPR050739">
    <property type="entry name" value="MFP"/>
</dbReference>
<evidence type="ECO:0000256" key="1">
    <source>
        <dbReference type="SAM" id="MobiDB-lite"/>
    </source>
</evidence>
<dbReference type="Gene3D" id="2.40.50.100">
    <property type="match status" value="1"/>
</dbReference>
<dbReference type="Gene3D" id="1.10.287.470">
    <property type="entry name" value="Helix hairpin bin"/>
    <property type="match status" value="1"/>
</dbReference>
<dbReference type="InterPro" id="IPR058624">
    <property type="entry name" value="MdtA-like_HH"/>
</dbReference>
<dbReference type="Gene3D" id="2.40.30.170">
    <property type="match status" value="1"/>
</dbReference>
<evidence type="ECO:0000313" key="7">
    <source>
        <dbReference type="Proteomes" id="UP000637769"/>
    </source>
</evidence>
<reference evidence="7" key="1">
    <citation type="journal article" date="2019" name="Int. J. Syst. Evol. Microbiol.">
        <title>The Global Catalogue of Microorganisms (GCM) 10K type strain sequencing project: providing services to taxonomists for standard genome sequencing and annotation.</title>
        <authorList>
            <consortium name="The Broad Institute Genomics Platform"/>
            <consortium name="The Broad Institute Genome Sequencing Center for Infectious Disease"/>
            <person name="Wu L."/>
            <person name="Ma J."/>
        </authorList>
    </citation>
    <scope>NUCLEOTIDE SEQUENCE [LARGE SCALE GENOMIC DNA]</scope>
    <source>
        <strain evidence="7">CCM 7132</strain>
    </source>
</reference>
<dbReference type="Pfam" id="PF25876">
    <property type="entry name" value="HH_MFP_RND"/>
    <property type="match status" value="1"/>
</dbReference>
<evidence type="ECO:0000259" key="5">
    <source>
        <dbReference type="Pfam" id="PF25954"/>
    </source>
</evidence>
<dbReference type="EMBL" id="BMCH01000001">
    <property type="protein sequence ID" value="GGC22520.1"/>
    <property type="molecule type" value="Genomic_DNA"/>
</dbReference>
<feature type="domain" description="Multidrug resistance protein MdtA-like alpha-helical hairpin" evidence="3">
    <location>
        <begin position="143"/>
        <end position="215"/>
    </location>
</feature>
<evidence type="ECO:0000259" key="3">
    <source>
        <dbReference type="Pfam" id="PF25876"/>
    </source>
</evidence>
<dbReference type="PANTHER" id="PTHR30386:SF24">
    <property type="entry name" value="MULTIDRUG RESISTANCE EFFLUX PUMP"/>
    <property type="match status" value="1"/>
</dbReference>
<keyword evidence="2" id="KW-0472">Membrane</keyword>
<gene>
    <name evidence="6" type="ORF">GCM10007207_04690</name>
</gene>
<dbReference type="PANTHER" id="PTHR30386">
    <property type="entry name" value="MEMBRANE FUSION SUBUNIT OF EMRAB-TOLC MULTIDRUG EFFLUX PUMP"/>
    <property type="match status" value="1"/>
</dbReference>
<keyword evidence="2" id="KW-0812">Transmembrane</keyword>
<sequence length="386" mass="41169">MTQTPNAPADAHDTRTAPPASPAPVWHPPRRNLLVLAIVSFLAVIAIACILAAFDLAPFGEQGVRTDDAYMQGHVMIVAPQVPGYIEGVFVTDYATVHKGQLLVQIDESTYKARVAQAQADLGSKQAALINNRQNQASARARLDQRQAALMTARAHLTRSSADHHRQAALVGDQSVSQKEYDAGLDSWRSDEASLRQALADVRAAEADVKAADIQEQVLSADVRQAEASLLSAQIDLNRTHIHAESDGVIGRTGGTHIGAYVGAGTALFSLVPNERWVVAEYKEAQTGAIRVGQAASFTVDGLNGQKFTGRVFRIAPATGSEFAVVKPDNATGNFVKIPQRIGIYIAIDPNQPNAERLAPGMSVESYVATPADTGHDHKHSGEATP</sequence>
<feature type="domain" description="Multidrug resistance protein MdtA-like barrel-sandwich hybrid" evidence="4">
    <location>
        <begin position="78"/>
        <end position="272"/>
    </location>
</feature>
<dbReference type="InterPro" id="IPR058792">
    <property type="entry name" value="Beta-barrel_RND_2"/>
</dbReference>
<keyword evidence="2" id="KW-1133">Transmembrane helix</keyword>
<dbReference type="Pfam" id="PF25917">
    <property type="entry name" value="BSH_RND"/>
    <property type="match status" value="1"/>
</dbReference>
<dbReference type="Proteomes" id="UP000637769">
    <property type="component" value="Unassembled WGS sequence"/>
</dbReference>
<evidence type="ECO:0000259" key="4">
    <source>
        <dbReference type="Pfam" id="PF25917"/>
    </source>
</evidence>
<feature type="region of interest" description="Disordered" evidence="1">
    <location>
        <begin position="1"/>
        <end position="24"/>
    </location>
</feature>
<name>A0ABQ1LC48_9PROT</name>
<feature type="transmembrane region" description="Helical" evidence="2">
    <location>
        <begin position="33"/>
        <end position="54"/>
    </location>
</feature>
<protein>
    <submittedName>
        <fullName evidence="6">Multidrug transporter EmrA</fullName>
    </submittedName>
</protein>
<organism evidence="6 7">
    <name type="scientific">Asaia siamensis</name>
    <dbReference type="NCBI Taxonomy" id="110479"/>
    <lineage>
        <taxon>Bacteria</taxon>
        <taxon>Pseudomonadati</taxon>
        <taxon>Pseudomonadota</taxon>
        <taxon>Alphaproteobacteria</taxon>
        <taxon>Acetobacterales</taxon>
        <taxon>Acetobacteraceae</taxon>
        <taxon>Asaia</taxon>
    </lineage>
</organism>
<evidence type="ECO:0000256" key="2">
    <source>
        <dbReference type="SAM" id="Phobius"/>
    </source>
</evidence>
<comment type="caution">
    <text evidence="6">The sequence shown here is derived from an EMBL/GenBank/DDBJ whole genome shotgun (WGS) entry which is preliminary data.</text>
</comment>
<feature type="domain" description="CusB-like beta-barrel" evidence="5">
    <location>
        <begin position="277"/>
        <end position="319"/>
    </location>
</feature>
<evidence type="ECO:0000313" key="6">
    <source>
        <dbReference type="EMBL" id="GGC22520.1"/>
    </source>
</evidence>
<dbReference type="Pfam" id="PF25954">
    <property type="entry name" value="Beta-barrel_RND_2"/>
    <property type="match status" value="1"/>
</dbReference>
<dbReference type="RefSeq" id="WP_188425152.1">
    <property type="nucleotide sequence ID" value="NZ_BMCH01000001.1"/>
</dbReference>
<dbReference type="InterPro" id="IPR058625">
    <property type="entry name" value="MdtA-like_BSH"/>
</dbReference>
<keyword evidence="7" id="KW-1185">Reference proteome</keyword>
<proteinExistence type="predicted"/>
<accession>A0ABQ1LC48</accession>
<dbReference type="SUPFAM" id="SSF111369">
    <property type="entry name" value="HlyD-like secretion proteins"/>
    <property type="match status" value="2"/>
</dbReference>